<dbReference type="EMBL" id="JAAKZZ010000158">
    <property type="protein sequence ID" value="NGO69998.1"/>
    <property type="molecule type" value="Genomic_DNA"/>
</dbReference>
<keyword evidence="2" id="KW-1185">Reference proteome</keyword>
<dbReference type="AlphaFoldDB" id="A0A6G4WY10"/>
<proteinExistence type="predicted"/>
<evidence type="ECO:0000313" key="2">
    <source>
        <dbReference type="Proteomes" id="UP000477722"/>
    </source>
</evidence>
<keyword evidence="1" id="KW-0808">Transferase</keyword>
<dbReference type="Proteomes" id="UP000477722">
    <property type="component" value="Unassembled WGS sequence"/>
</dbReference>
<evidence type="ECO:0000313" key="1">
    <source>
        <dbReference type="EMBL" id="NGO69998.1"/>
    </source>
</evidence>
<comment type="caution">
    <text evidence="1">The sequence shown here is derived from an EMBL/GenBank/DDBJ whole genome shotgun (WGS) entry which is preliminary data.</text>
</comment>
<gene>
    <name evidence="1" type="ORF">G5C65_16865</name>
</gene>
<name>A0A6G4WY10_9ACTN</name>
<dbReference type="GO" id="GO:0016740">
    <property type="term" value="F:transferase activity"/>
    <property type="evidence" value="ECO:0007669"/>
    <property type="project" value="UniProtKB-KW"/>
</dbReference>
<protein>
    <submittedName>
        <fullName evidence="1">Phosphotransferase</fullName>
    </submittedName>
</protein>
<sequence>DPSADPSGGHSNGHSGGRLLLADWDTAGLALPERDLWQVAGTADDLARYADATGREPDPQALEVYRLRWDLEDAAEYVTWFRAPHTRTEDTESGWRGLADLLTP</sequence>
<organism evidence="1 2">
    <name type="scientific">Streptomyces boncukensis</name>
    <dbReference type="NCBI Taxonomy" id="2711219"/>
    <lineage>
        <taxon>Bacteria</taxon>
        <taxon>Bacillati</taxon>
        <taxon>Actinomycetota</taxon>
        <taxon>Actinomycetes</taxon>
        <taxon>Kitasatosporales</taxon>
        <taxon>Streptomycetaceae</taxon>
        <taxon>Streptomyces</taxon>
    </lineage>
</organism>
<feature type="non-terminal residue" evidence="1">
    <location>
        <position position="1"/>
    </location>
</feature>
<accession>A0A6G4WY10</accession>
<reference evidence="1 2" key="1">
    <citation type="submission" date="2020-02" db="EMBL/GenBank/DDBJ databases">
        <title>Whole-genome analyses of novel actinobacteria.</title>
        <authorList>
            <person name="Sahin N."/>
            <person name="Tatar D."/>
        </authorList>
    </citation>
    <scope>NUCLEOTIDE SEQUENCE [LARGE SCALE GENOMIC DNA]</scope>
    <source>
        <strain evidence="1 2">SB3404</strain>
    </source>
</reference>